<evidence type="ECO:0000313" key="3">
    <source>
        <dbReference type="Proteomes" id="UP000775872"/>
    </source>
</evidence>
<sequence>MFVQGEHLFVSAKAKGGGSSGDSTLPSKTPPPDRTLILSPHPLYTFQSVPYLILSDIPVLASANRQRLDYTIVVNNNIIRRAERLTELARHYKLDVMIISFRFKQAARFTKRCLATEKATTLVVHSAIAHLDLVTGDFLLHGGFRSIAKKNLGDLGLLYATGIHALSTDDEQLVAPLNEDASFVGEWVFVYPEQDLGHGVLPKDATINLAISGSPCLDVHR</sequence>
<organism evidence="2 3">
    <name type="scientific">Clonostachys solani</name>
    <dbReference type="NCBI Taxonomy" id="160281"/>
    <lineage>
        <taxon>Eukaryota</taxon>
        <taxon>Fungi</taxon>
        <taxon>Dikarya</taxon>
        <taxon>Ascomycota</taxon>
        <taxon>Pezizomycotina</taxon>
        <taxon>Sordariomycetes</taxon>
        <taxon>Hypocreomycetidae</taxon>
        <taxon>Hypocreales</taxon>
        <taxon>Bionectriaceae</taxon>
        <taxon>Clonostachys</taxon>
    </lineage>
</organism>
<proteinExistence type="predicted"/>
<evidence type="ECO:0000313" key="2">
    <source>
        <dbReference type="EMBL" id="CAH0044435.1"/>
    </source>
</evidence>
<feature type="region of interest" description="Disordered" evidence="1">
    <location>
        <begin position="13"/>
        <end position="32"/>
    </location>
</feature>
<name>A0A9N9W1B6_9HYPO</name>
<keyword evidence="3" id="KW-1185">Reference proteome</keyword>
<accession>A0A9N9W1B6</accession>
<protein>
    <submittedName>
        <fullName evidence="2">Uncharacterized protein</fullName>
    </submittedName>
</protein>
<evidence type="ECO:0000256" key="1">
    <source>
        <dbReference type="SAM" id="MobiDB-lite"/>
    </source>
</evidence>
<dbReference type="EMBL" id="CABFOC020000005">
    <property type="protein sequence ID" value="CAH0044435.1"/>
    <property type="molecule type" value="Genomic_DNA"/>
</dbReference>
<gene>
    <name evidence="2" type="ORF">CSOL1703_00010180</name>
</gene>
<reference evidence="2" key="1">
    <citation type="submission" date="2021-10" db="EMBL/GenBank/DDBJ databases">
        <authorList>
            <person name="Piombo E."/>
        </authorList>
    </citation>
    <scope>NUCLEOTIDE SEQUENCE</scope>
</reference>
<dbReference type="Proteomes" id="UP000775872">
    <property type="component" value="Unassembled WGS sequence"/>
</dbReference>
<dbReference type="AlphaFoldDB" id="A0A9N9W1B6"/>
<comment type="caution">
    <text evidence="2">The sequence shown here is derived from an EMBL/GenBank/DDBJ whole genome shotgun (WGS) entry which is preliminary data.</text>
</comment>